<evidence type="ECO:0000256" key="6">
    <source>
        <dbReference type="SAM" id="MobiDB-lite"/>
    </source>
</evidence>
<evidence type="ECO:0000256" key="2">
    <source>
        <dbReference type="ARBA" id="ARBA00022729"/>
    </source>
</evidence>
<dbReference type="Proteomes" id="UP000008366">
    <property type="component" value="Unassembled WGS sequence"/>
</dbReference>
<keyword evidence="8" id="KW-1185">Reference proteome</keyword>
<keyword evidence="4" id="KW-0564">Palmitate</keyword>
<dbReference type="eggNOG" id="ENOG5033JYS">
    <property type="taxonomic scope" value="Bacteria"/>
</dbReference>
<evidence type="ECO:0000256" key="1">
    <source>
        <dbReference type="ARBA" id="ARBA00022475"/>
    </source>
</evidence>
<gene>
    <name evidence="7" type="ORF">KILIM_032_00500</name>
</gene>
<keyword evidence="5" id="KW-0449">Lipoprotein</keyword>
<dbReference type="RefSeq" id="WP_006592696.1">
    <property type="nucleotide sequence ID" value="NZ_BAHD01000032.1"/>
</dbReference>
<dbReference type="OrthoDB" id="3254867at2"/>
<feature type="region of interest" description="Disordered" evidence="6">
    <location>
        <begin position="186"/>
        <end position="222"/>
    </location>
</feature>
<feature type="region of interest" description="Disordered" evidence="6">
    <location>
        <begin position="30"/>
        <end position="55"/>
    </location>
</feature>
<keyword evidence="1" id="KW-1003">Cell membrane</keyword>
<keyword evidence="3" id="KW-0472">Membrane</keyword>
<reference evidence="7 8" key="1">
    <citation type="submission" date="2012-08" db="EMBL/GenBank/DDBJ databases">
        <title>Whole genome shotgun sequence of Kineosphaera limosa NBRC 100340.</title>
        <authorList>
            <person name="Yoshida I."/>
            <person name="Isaki S."/>
            <person name="Hosoyama A."/>
            <person name="Tsuchikane K."/>
            <person name="Katsumata H."/>
            <person name="Ando Y."/>
            <person name="Ohji S."/>
            <person name="Hamada M."/>
            <person name="Tamura T."/>
            <person name="Yamazoe A."/>
            <person name="Yamazaki S."/>
            <person name="Fujita N."/>
        </authorList>
    </citation>
    <scope>NUCLEOTIDE SEQUENCE [LARGE SCALE GENOMIC DNA]</scope>
    <source>
        <strain evidence="7 8">NBRC 100340</strain>
    </source>
</reference>
<evidence type="ECO:0000256" key="5">
    <source>
        <dbReference type="ARBA" id="ARBA00023288"/>
    </source>
</evidence>
<evidence type="ECO:0008006" key="9">
    <source>
        <dbReference type="Google" id="ProtNLM"/>
    </source>
</evidence>
<accession>K6XBG0</accession>
<dbReference type="Pfam" id="PF20341">
    <property type="entry name" value="DUF6636"/>
    <property type="match status" value="1"/>
</dbReference>
<dbReference type="Pfam" id="PF14041">
    <property type="entry name" value="Lipoprotein_21"/>
    <property type="match status" value="1"/>
</dbReference>
<organism evidence="7 8">
    <name type="scientific">Kineosphaera limosa NBRC 100340</name>
    <dbReference type="NCBI Taxonomy" id="1184609"/>
    <lineage>
        <taxon>Bacteria</taxon>
        <taxon>Bacillati</taxon>
        <taxon>Actinomycetota</taxon>
        <taxon>Actinomycetes</taxon>
        <taxon>Micrococcales</taxon>
        <taxon>Dermatophilaceae</taxon>
        <taxon>Kineosphaera</taxon>
    </lineage>
</organism>
<evidence type="ECO:0000313" key="7">
    <source>
        <dbReference type="EMBL" id="GAB96164.1"/>
    </source>
</evidence>
<name>K6XBG0_9MICO</name>
<keyword evidence="2" id="KW-0732">Signal</keyword>
<dbReference type="EMBL" id="BAHD01000032">
    <property type="protein sequence ID" value="GAB96164.1"/>
    <property type="molecule type" value="Genomic_DNA"/>
</dbReference>
<sequence>MARGFGRGRRAIVGAGVAAILALTACGSGEGQEAGGAGSPRVPAPAAPVAASPTPTCAKTSAKEALAAAMPKVPTVEGDREWDWDPENAFTDDYDPCATLSWIPVGIVGPTGSSPYHVLLFHRGAFVGTATKTSQAFSPATERISDSALTITYMFPRGGEANAGASGKATSTFTWDDAKQQVVRTGELPPGEDSAAPVGEAGDATPSKGVPADSTPITTIRPAGQYGSETAVIVSPSGNIGCDFSADSGGCGVKSYVEVDDGSPFGPPWWFGLDGSSKPEIGARGDAPYFSDRSFPAQVVAYGQTVHYRNYVCHSAQDGMTCWNADTGHGVRMARSGYRTF</sequence>
<comment type="caution">
    <text evidence="7">The sequence shown here is derived from an EMBL/GenBank/DDBJ whole genome shotgun (WGS) entry which is preliminary data.</text>
</comment>
<dbReference type="STRING" id="1184609.KILIM_032_00500"/>
<proteinExistence type="predicted"/>
<dbReference type="AlphaFoldDB" id="K6XBG0"/>
<dbReference type="InterPro" id="IPR046576">
    <property type="entry name" value="DUF6636"/>
</dbReference>
<protein>
    <recommendedName>
        <fullName evidence="9">LppP/LprE family lipoprotein</fullName>
    </recommendedName>
</protein>
<dbReference type="InterPro" id="IPR025971">
    <property type="entry name" value="LppP/LprE"/>
</dbReference>
<evidence type="ECO:0000256" key="3">
    <source>
        <dbReference type="ARBA" id="ARBA00023136"/>
    </source>
</evidence>
<evidence type="ECO:0000313" key="8">
    <source>
        <dbReference type="Proteomes" id="UP000008366"/>
    </source>
</evidence>
<dbReference type="PROSITE" id="PS51257">
    <property type="entry name" value="PROKAR_LIPOPROTEIN"/>
    <property type="match status" value="1"/>
</dbReference>
<evidence type="ECO:0000256" key="4">
    <source>
        <dbReference type="ARBA" id="ARBA00023139"/>
    </source>
</evidence>